<keyword evidence="2" id="KW-0547">Nucleotide-binding</keyword>
<dbReference type="OrthoDB" id="25149at2759"/>
<dbReference type="GO" id="GO:0004788">
    <property type="term" value="F:thiamine diphosphokinase activity"/>
    <property type="evidence" value="ECO:0007669"/>
    <property type="project" value="InterPro"/>
</dbReference>
<dbReference type="PANTHER" id="PTHR13622">
    <property type="entry name" value="THIAMIN PYROPHOSPHOKINASE"/>
    <property type="match status" value="1"/>
</dbReference>
<dbReference type="Proteomes" id="UP000220158">
    <property type="component" value="Chromosome 7"/>
</dbReference>
<dbReference type="OMA" id="NDECLSF"/>
<dbReference type="GO" id="GO:0009229">
    <property type="term" value="P:thiamine diphosphate biosynthetic process"/>
    <property type="evidence" value="ECO:0007669"/>
    <property type="project" value="InterPro"/>
</dbReference>
<dbReference type="RefSeq" id="XP_028532460.1">
    <property type="nucleotide sequence ID" value="XM_028675919.1"/>
</dbReference>
<dbReference type="InterPro" id="IPR007373">
    <property type="entry name" value="Thiamin_PyroPKinase_B1-bd"/>
</dbReference>
<proteinExistence type="predicted"/>
<dbReference type="PANTHER" id="PTHR13622:SF8">
    <property type="entry name" value="THIAMIN PYROPHOSPHOKINASE 1"/>
    <property type="match status" value="1"/>
</dbReference>
<dbReference type="GO" id="GO:0006772">
    <property type="term" value="P:thiamine metabolic process"/>
    <property type="evidence" value="ECO:0007669"/>
    <property type="project" value="InterPro"/>
</dbReference>
<dbReference type="Gene3D" id="3.40.50.10240">
    <property type="entry name" value="Thiamin pyrophosphokinase, catalytic domain"/>
    <property type="match status" value="1"/>
</dbReference>
<name>A0A1J1H3I7_PLARL</name>
<keyword evidence="4" id="KW-0067">ATP-binding</keyword>
<evidence type="ECO:0000259" key="5">
    <source>
        <dbReference type="SMART" id="SM00983"/>
    </source>
</evidence>
<evidence type="ECO:0000256" key="1">
    <source>
        <dbReference type="ARBA" id="ARBA00022679"/>
    </source>
</evidence>
<feature type="domain" description="Thiamin pyrophosphokinase thiamin-binding" evidence="5">
    <location>
        <begin position="346"/>
        <end position="411"/>
    </location>
</feature>
<evidence type="ECO:0000313" key="7">
    <source>
        <dbReference type="Proteomes" id="UP000220158"/>
    </source>
</evidence>
<dbReference type="GeneID" id="39735556"/>
<dbReference type="SUPFAM" id="SSF63999">
    <property type="entry name" value="Thiamin pyrophosphokinase, catalytic domain"/>
    <property type="match status" value="1"/>
</dbReference>
<dbReference type="KEGG" id="prel:PRELSG_0721900"/>
<evidence type="ECO:0000313" key="6">
    <source>
        <dbReference type="EMBL" id="CRG99454.1"/>
    </source>
</evidence>
<dbReference type="SMART" id="SM00983">
    <property type="entry name" value="TPK_B1_binding"/>
    <property type="match status" value="1"/>
</dbReference>
<dbReference type="VEuPathDB" id="PlasmoDB:PRELSG_0721900"/>
<dbReference type="Pfam" id="PF04263">
    <property type="entry name" value="TPK_catalytic"/>
    <property type="match status" value="1"/>
</dbReference>
<dbReference type="SUPFAM" id="SSF63862">
    <property type="entry name" value="Thiamin pyrophosphokinase, substrate-binding domain"/>
    <property type="match status" value="1"/>
</dbReference>
<sequence length="420" mass="48976">MLRHIYISLLLFSSKMKEKYINITKYGILKVSQNFAKICKKYLSSQSDIKNKKFSYLNFNKKYGTFYHDLDFMKRILSNNNENKQLNEIKNKNGKFITIILNNTLDKYASKIITNSDILICADGGANRLYNFCLKLEKENFVNKKHDLKNRNEENIKLKIETNKNENVENINIEDFSIESMSNLDINISEIEKKNILHKKIKEKSNDKNLKNKGEYTDENISHDKLVNIFAIPVKRNKNDLNSPLKILPDLVCGDFDSIKSEVYNYYRSKSVLFEKCKDQVSTDLDKCIDKIKRYIKENDKIIVLGATGNRFDHTCANISSLYKNNSLNNVYLIGENNFLFLLREGNHNININLNIFEKICGILPIGKKCQVKTEGLKYELDYKYLSFDTLISSSNEVVQNEIKIFNDSPVIWYSQLKDI</sequence>
<dbReference type="InterPro" id="IPR007371">
    <property type="entry name" value="TPK_catalytic"/>
</dbReference>
<keyword evidence="1" id="KW-0808">Transferase</keyword>
<dbReference type="Pfam" id="PF04265">
    <property type="entry name" value="TPK_B1_binding"/>
    <property type="match status" value="1"/>
</dbReference>
<dbReference type="NCBIfam" id="TIGR01378">
    <property type="entry name" value="thi_PPkinase"/>
    <property type="match status" value="1"/>
</dbReference>
<organism evidence="6 7">
    <name type="scientific">Plasmodium relictum</name>
    <dbReference type="NCBI Taxonomy" id="85471"/>
    <lineage>
        <taxon>Eukaryota</taxon>
        <taxon>Sar</taxon>
        <taxon>Alveolata</taxon>
        <taxon>Apicomplexa</taxon>
        <taxon>Aconoidasida</taxon>
        <taxon>Haemosporida</taxon>
        <taxon>Plasmodiidae</taxon>
        <taxon>Plasmodium</taxon>
        <taxon>Plasmodium (Haemamoeba)</taxon>
    </lineage>
</organism>
<dbReference type="GO" id="GO:0016301">
    <property type="term" value="F:kinase activity"/>
    <property type="evidence" value="ECO:0007669"/>
    <property type="project" value="UniProtKB-KW"/>
</dbReference>
<dbReference type="CDD" id="cd07995">
    <property type="entry name" value="TPK"/>
    <property type="match status" value="1"/>
</dbReference>
<dbReference type="EMBL" id="LN835302">
    <property type="protein sequence ID" value="CRG99454.1"/>
    <property type="molecule type" value="Genomic_DNA"/>
</dbReference>
<evidence type="ECO:0000256" key="3">
    <source>
        <dbReference type="ARBA" id="ARBA00022777"/>
    </source>
</evidence>
<dbReference type="InterPro" id="IPR036759">
    <property type="entry name" value="TPK_catalytic_sf"/>
</dbReference>
<dbReference type="InterPro" id="IPR006282">
    <property type="entry name" value="Thi_PPkinase"/>
</dbReference>
<dbReference type="GO" id="GO:0005524">
    <property type="term" value="F:ATP binding"/>
    <property type="evidence" value="ECO:0007669"/>
    <property type="project" value="UniProtKB-KW"/>
</dbReference>
<evidence type="ECO:0000256" key="2">
    <source>
        <dbReference type="ARBA" id="ARBA00022741"/>
    </source>
</evidence>
<dbReference type="AlphaFoldDB" id="A0A1J1H3I7"/>
<dbReference type="InterPro" id="IPR036371">
    <property type="entry name" value="TPK_B1-bd_sf"/>
</dbReference>
<reference evidence="6 7" key="1">
    <citation type="submission" date="2015-04" db="EMBL/GenBank/DDBJ databases">
        <authorList>
            <consortium name="Pathogen Informatics"/>
        </authorList>
    </citation>
    <scope>NUCLEOTIDE SEQUENCE [LARGE SCALE GENOMIC DNA]</scope>
    <source>
        <strain evidence="6 7">SGS1</strain>
    </source>
</reference>
<keyword evidence="7" id="KW-1185">Reference proteome</keyword>
<protein>
    <submittedName>
        <fullName evidence="6">Thiamine pyrophosphokinase, putative</fullName>
    </submittedName>
</protein>
<accession>A0A1J1H3I7</accession>
<keyword evidence="3 6" id="KW-0418">Kinase</keyword>
<gene>
    <name evidence="6" type="primary">TPK</name>
    <name evidence="6" type="ORF">PRELSG_0721900</name>
</gene>
<dbReference type="GO" id="GO:0030975">
    <property type="term" value="F:thiamine binding"/>
    <property type="evidence" value="ECO:0007669"/>
    <property type="project" value="InterPro"/>
</dbReference>
<evidence type="ECO:0000256" key="4">
    <source>
        <dbReference type="ARBA" id="ARBA00022840"/>
    </source>
</evidence>